<name>A0A0R1VVY0_9LACO</name>
<keyword evidence="2" id="KW-1185">Reference proteome</keyword>
<proteinExistence type="predicted"/>
<dbReference type="GeneID" id="98318524"/>
<gene>
    <name evidence="1" type="ORF">FC89_GL000479</name>
</gene>
<reference evidence="1 2" key="1">
    <citation type="journal article" date="2015" name="Genome Announc.">
        <title>Expanding the biotechnology potential of lactobacilli through comparative genomics of 213 strains and associated genera.</title>
        <authorList>
            <person name="Sun Z."/>
            <person name="Harris H.M."/>
            <person name="McCann A."/>
            <person name="Guo C."/>
            <person name="Argimon S."/>
            <person name="Zhang W."/>
            <person name="Yang X."/>
            <person name="Jeffery I.B."/>
            <person name="Cooney J.C."/>
            <person name="Kagawa T.F."/>
            <person name="Liu W."/>
            <person name="Song Y."/>
            <person name="Salvetti E."/>
            <person name="Wrobel A."/>
            <person name="Rasinkangas P."/>
            <person name="Parkhill J."/>
            <person name="Rea M.C."/>
            <person name="O'Sullivan O."/>
            <person name="Ritari J."/>
            <person name="Douillard F.P."/>
            <person name="Paul Ross R."/>
            <person name="Yang R."/>
            <person name="Briner A.E."/>
            <person name="Felis G.E."/>
            <person name="de Vos W.M."/>
            <person name="Barrangou R."/>
            <person name="Klaenhammer T.R."/>
            <person name="Caufield P.W."/>
            <person name="Cui Y."/>
            <person name="Zhang H."/>
            <person name="O'Toole P.W."/>
        </authorList>
    </citation>
    <scope>NUCLEOTIDE SEQUENCE [LARGE SCALE GENOMIC DNA]</scope>
    <source>
        <strain evidence="1 2">DSM 18630</strain>
    </source>
</reference>
<evidence type="ECO:0000313" key="1">
    <source>
        <dbReference type="EMBL" id="KRM07161.1"/>
    </source>
</evidence>
<dbReference type="AlphaFoldDB" id="A0A0R1VVY0"/>
<dbReference type="PATRIC" id="fig|1423750.3.peg.492"/>
<dbReference type="RefSeq" id="WP_057871256.1">
    <property type="nucleotide sequence ID" value="NZ_AZGB01000009.1"/>
</dbReference>
<sequence>MSEKMKLDPEKFGYVVMNSCLVSDAQKKDPEKVAKEKLLQYLSGYYLATKFNSYELQRFEEMDSKRSYPTYRDVLNTINKVNWYS</sequence>
<dbReference type="OrthoDB" id="2412875at2"/>
<dbReference type="EMBL" id="AZGB01000009">
    <property type="protein sequence ID" value="KRM07161.1"/>
    <property type="molecule type" value="Genomic_DNA"/>
</dbReference>
<dbReference type="Proteomes" id="UP000051451">
    <property type="component" value="Unassembled WGS sequence"/>
</dbReference>
<comment type="caution">
    <text evidence="1">The sequence shown here is derived from an EMBL/GenBank/DDBJ whole genome shotgun (WGS) entry which is preliminary data.</text>
</comment>
<organism evidence="1 2">
    <name type="scientific">Liquorilactobacillus ghanensis DSM 18630</name>
    <dbReference type="NCBI Taxonomy" id="1423750"/>
    <lineage>
        <taxon>Bacteria</taxon>
        <taxon>Bacillati</taxon>
        <taxon>Bacillota</taxon>
        <taxon>Bacilli</taxon>
        <taxon>Lactobacillales</taxon>
        <taxon>Lactobacillaceae</taxon>
        <taxon>Liquorilactobacillus</taxon>
    </lineage>
</organism>
<evidence type="ECO:0000313" key="2">
    <source>
        <dbReference type="Proteomes" id="UP000051451"/>
    </source>
</evidence>
<accession>A0A0R1VVY0</accession>
<protein>
    <submittedName>
        <fullName evidence="1">Uncharacterized protein</fullName>
    </submittedName>
</protein>